<comment type="similarity">
    <text evidence="2">Belongs to the PBP/GOBP family.</text>
</comment>
<protein>
    <submittedName>
        <fullName evidence="7">General odorant-binding protein 56d isoform X1</fullName>
    </submittedName>
</protein>
<dbReference type="InterPro" id="IPR006170">
    <property type="entry name" value="PBP/GOBP"/>
</dbReference>
<evidence type="ECO:0000313" key="7">
    <source>
        <dbReference type="RefSeq" id="XP_023160814.1"/>
    </source>
</evidence>
<sequence length="132" mass="14522">MKYLIVLVAIVALVAADQVQLTDEQKARAKANAGACIEQEGVAKEQAMALREGKFENVDDKVKCFANCFLEKSGFLVDGQIKPDVVLEKIGPIVGVEKVKAAQEKCDSLKGTDKCDTAFQLYQCYYKQNTQI</sequence>
<feature type="signal peptide" evidence="5">
    <location>
        <begin position="1"/>
        <end position="16"/>
    </location>
</feature>
<dbReference type="RefSeq" id="XP_023160814.1">
    <property type="nucleotide sequence ID" value="XM_023305046.2"/>
</dbReference>
<dbReference type="InterPro" id="IPR036728">
    <property type="entry name" value="PBP_GOBP_sf"/>
</dbReference>
<dbReference type="Proteomes" id="UP000504633">
    <property type="component" value="Unplaced"/>
</dbReference>
<proteinExistence type="inferred from homology"/>
<dbReference type="SUPFAM" id="SSF47565">
    <property type="entry name" value="Insect pheromone/odorant-binding proteins"/>
    <property type="match status" value="1"/>
</dbReference>
<evidence type="ECO:0000256" key="4">
    <source>
        <dbReference type="ARBA" id="ARBA00022729"/>
    </source>
</evidence>
<dbReference type="Gene3D" id="1.10.238.20">
    <property type="entry name" value="Pheromone/general odorant binding protein domain"/>
    <property type="match status" value="1"/>
</dbReference>
<evidence type="ECO:0000256" key="5">
    <source>
        <dbReference type="SAM" id="SignalP"/>
    </source>
</evidence>
<dbReference type="GeneID" id="111592679"/>
<evidence type="ECO:0000313" key="6">
    <source>
        <dbReference type="Proteomes" id="UP000504633"/>
    </source>
</evidence>
<comment type="subcellular location">
    <subcellularLocation>
        <location evidence="1">Secreted</location>
    </subcellularLocation>
</comment>
<keyword evidence="4 5" id="KW-0732">Signal</keyword>
<feature type="chain" id="PRO_5027080227" evidence="5">
    <location>
        <begin position="17"/>
        <end position="132"/>
    </location>
</feature>
<dbReference type="AlphaFoldDB" id="A0A6J1L795"/>
<reference evidence="7" key="1">
    <citation type="submission" date="2025-08" db="UniProtKB">
        <authorList>
            <consortium name="RefSeq"/>
        </authorList>
    </citation>
    <scope>IDENTIFICATION</scope>
    <source>
        <strain evidence="7">15085-1641.00</strain>
        <tissue evidence="7">Whole body</tissue>
    </source>
</reference>
<gene>
    <name evidence="7" type="primary">LOC111592679</name>
</gene>
<dbReference type="Pfam" id="PF01395">
    <property type="entry name" value="PBP_GOBP"/>
    <property type="match status" value="1"/>
</dbReference>
<evidence type="ECO:0000256" key="2">
    <source>
        <dbReference type="ARBA" id="ARBA00008098"/>
    </source>
</evidence>
<dbReference type="GO" id="GO:0005549">
    <property type="term" value="F:odorant binding"/>
    <property type="evidence" value="ECO:0007669"/>
    <property type="project" value="InterPro"/>
</dbReference>
<name>A0A6J1L795_DROHY</name>
<dbReference type="PANTHER" id="PTHR11857">
    <property type="entry name" value="ODORANT BINDING PROTEIN-RELATED"/>
    <property type="match status" value="1"/>
</dbReference>
<accession>A0A6J1L795</accession>
<dbReference type="GO" id="GO:0007608">
    <property type="term" value="P:sensory perception of smell"/>
    <property type="evidence" value="ECO:0007669"/>
    <property type="project" value="TreeGrafter"/>
</dbReference>
<dbReference type="OMA" id="CYLRCFM"/>
<dbReference type="KEGG" id="dhe:111592679"/>
<dbReference type="SMART" id="SM00708">
    <property type="entry name" value="PhBP"/>
    <property type="match status" value="1"/>
</dbReference>
<dbReference type="CDD" id="cd23992">
    <property type="entry name" value="PBP_GOBP"/>
    <property type="match status" value="1"/>
</dbReference>
<evidence type="ECO:0000256" key="1">
    <source>
        <dbReference type="ARBA" id="ARBA00004613"/>
    </source>
</evidence>
<dbReference type="PANTHER" id="PTHR11857:SF43">
    <property type="entry name" value="GEO07291P1-RELATED"/>
    <property type="match status" value="1"/>
</dbReference>
<dbReference type="GO" id="GO:0005615">
    <property type="term" value="C:extracellular space"/>
    <property type="evidence" value="ECO:0007669"/>
    <property type="project" value="TreeGrafter"/>
</dbReference>
<keyword evidence="6" id="KW-1185">Reference proteome</keyword>
<organism evidence="6 7">
    <name type="scientific">Drosophila hydei</name>
    <name type="common">Fruit fly</name>
    <dbReference type="NCBI Taxonomy" id="7224"/>
    <lineage>
        <taxon>Eukaryota</taxon>
        <taxon>Metazoa</taxon>
        <taxon>Ecdysozoa</taxon>
        <taxon>Arthropoda</taxon>
        <taxon>Hexapoda</taxon>
        <taxon>Insecta</taxon>
        <taxon>Pterygota</taxon>
        <taxon>Neoptera</taxon>
        <taxon>Endopterygota</taxon>
        <taxon>Diptera</taxon>
        <taxon>Brachycera</taxon>
        <taxon>Muscomorpha</taxon>
        <taxon>Ephydroidea</taxon>
        <taxon>Drosophilidae</taxon>
        <taxon>Drosophila</taxon>
    </lineage>
</organism>
<dbReference type="FunFam" id="1.10.238.20:FF:000001">
    <property type="entry name" value="General odorant-binding protein lush"/>
    <property type="match status" value="1"/>
</dbReference>
<evidence type="ECO:0000256" key="3">
    <source>
        <dbReference type="ARBA" id="ARBA00022525"/>
    </source>
</evidence>
<keyword evidence="3" id="KW-0964">Secreted</keyword>
<dbReference type="OrthoDB" id="6601693at2759"/>